<feature type="compositionally biased region" description="Low complexity" evidence="1">
    <location>
        <begin position="275"/>
        <end position="286"/>
    </location>
</feature>
<dbReference type="Pfam" id="PF00498">
    <property type="entry name" value="FHA"/>
    <property type="match status" value="1"/>
</dbReference>
<protein>
    <submittedName>
        <fullName evidence="4">Bacteriophage lysis protein, putative</fullName>
    </submittedName>
</protein>
<dbReference type="CDD" id="cd00060">
    <property type="entry name" value="FHA"/>
    <property type="match status" value="1"/>
</dbReference>
<dbReference type="RefSeq" id="WP_002702854.1">
    <property type="nucleotide sequence ID" value="NZ_AAWS01000049.1"/>
</dbReference>
<comment type="caution">
    <text evidence="4">The sequence shown here is derived from an EMBL/GenBank/DDBJ whole genome shotgun (WGS) entry which is preliminary data.</text>
</comment>
<dbReference type="Pfam" id="PF13365">
    <property type="entry name" value="Trypsin_2"/>
    <property type="match status" value="1"/>
</dbReference>
<dbReference type="OrthoDB" id="151099at2"/>
<evidence type="ECO:0000256" key="1">
    <source>
        <dbReference type="SAM" id="MobiDB-lite"/>
    </source>
</evidence>
<accession>A1ZW21</accession>
<dbReference type="SMART" id="SM00240">
    <property type="entry name" value="FHA"/>
    <property type="match status" value="1"/>
</dbReference>
<keyword evidence="5" id="KW-1185">Reference proteome</keyword>
<keyword evidence="2" id="KW-0472">Membrane</keyword>
<evidence type="ECO:0000259" key="3">
    <source>
        <dbReference type="PROSITE" id="PS50006"/>
    </source>
</evidence>
<gene>
    <name evidence="4" type="ORF">M23134_06643</name>
</gene>
<sequence length="533" mass="57775">MTNKETLAEKGKQTQPNRATQAFATGLKILGGADVPIYTLQHLTNTDKHPAGSYEKIVVPYVEIGRANSCVIQFDDGCNTVSRKHAAIERKGKDIFIKNLSATNPTLINGRPVAEQWYLTNGDEIQLSLEGPKLLFNVSATGTAKLGLTNRMNLVIKQAVKPYKNAFLSLLFLLIASIAVAGYIISNQGNIIKSNKDTIARQQITLAGLKKANNTIVDSLDAAHKNNTRVQKELSNTKDQMEAVRQAFEQRFRALKAKASNNSSNRNNPGGGGNSNNNTDNPGNANIQGLLKQAEGDVYFIYSTSLDVTYPDGTTEEIKSQNELWSGTGFLLNDGRFVTARHVVEPWYYFKDNKDPMMLLNTYANNGGKIVANMVAVSPTGKKIALTNTSFIVDRTKDQPYTVQVDEDEFAIKKAQLGNGTDWAYFKTSTTGSLQANAALSSSLKRGTELHVLGFPYGLSLQNQQKLEPVYSKNEVGQNGLVNESITVTGRSFDTGNSGGPAFTTAQGKLVVIGIISAGRGVTGSIIPISAIR</sequence>
<dbReference type="SUPFAM" id="SSF49879">
    <property type="entry name" value="SMAD/FHA domain"/>
    <property type="match status" value="1"/>
</dbReference>
<keyword evidence="2" id="KW-1133">Transmembrane helix</keyword>
<dbReference type="InterPro" id="IPR000253">
    <property type="entry name" value="FHA_dom"/>
</dbReference>
<feature type="region of interest" description="Disordered" evidence="1">
    <location>
        <begin position="257"/>
        <end position="287"/>
    </location>
</feature>
<proteinExistence type="predicted"/>
<dbReference type="AlphaFoldDB" id="A1ZW21"/>
<dbReference type="eggNOG" id="COG1716">
    <property type="taxonomic scope" value="Bacteria"/>
</dbReference>
<dbReference type="EMBL" id="AAWS01000049">
    <property type="protein sequence ID" value="EAY25384.1"/>
    <property type="molecule type" value="Genomic_DNA"/>
</dbReference>
<evidence type="ECO:0000313" key="5">
    <source>
        <dbReference type="Proteomes" id="UP000004095"/>
    </source>
</evidence>
<reference evidence="4 5" key="1">
    <citation type="submission" date="2007-01" db="EMBL/GenBank/DDBJ databases">
        <authorList>
            <person name="Haygood M."/>
            <person name="Podell S."/>
            <person name="Anderson C."/>
            <person name="Hopkinson B."/>
            <person name="Roe K."/>
            <person name="Barbeau K."/>
            <person name="Gaasterland T."/>
            <person name="Ferriera S."/>
            <person name="Johnson J."/>
            <person name="Kravitz S."/>
            <person name="Beeson K."/>
            <person name="Sutton G."/>
            <person name="Rogers Y.-H."/>
            <person name="Friedman R."/>
            <person name="Frazier M."/>
            <person name="Venter J.C."/>
        </authorList>
    </citation>
    <scope>NUCLEOTIDE SEQUENCE [LARGE SCALE GENOMIC DNA]</scope>
    <source>
        <strain evidence="4 5">ATCC 23134</strain>
    </source>
</reference>
<evidence type="ECO:0000256" key="2">
    <source>
        <dbReference type="SAM" id="Phobius"/>
    </source>
</evidence>
<dbReference type="SUPFAM" id="SSF50494">
    <property type="entry name" value="Trypsin-like serine proteases"/>
    <property type="match status" value="1"/>
</dbReference>
<dbReference type="Gene3D" id="2.40.10.120">
    <property type="match status" value="1"/>
</dbReference>
<dbReference type="InterPro" id="IPR008984">
    <property type="entry name" value="SMAD_FHA_dom_sf"/>
</dbReference>
<feature type="transmembrane region" description="Helical" evidence="2">
    <location>
        <begin position="166"/>
        <end position="185"/>
    </location>
</feature>
<dbReference type="InterPro" id="IPR009003">
    <property type="entry name" value="Peptidase_S1_PA"/>
</dbReference>
<dbReference type="PROSITE" id="PS50006">
    <property type="entry name" value="FHA_DOMAIN"/>
    <property type="match status" value="1"/>
</dbReference>
<dbReference type="Gene3D" id="2.60.200.20">
    <property type="match status" value="1"/>
</dbReference>
<dbReference type="Proteomes" id="UP000004095">
    <property type="component" value="Unassembled WGS sequence"/>
</dbReference>
<evidence type="ECO:0000313" key="4">
    <source>
        <dbReference type="EMBL" id="EAY25384.1"/>
    </source>
</evidence>
<organism evidence="4 5">
    <name type="scientific">Microscilla marina ATCC 23134</name>
    <dbReference type="NCBI Taxonomy" id="313606"/>
    <lineage>
        <taxon>Bacteria</taxon>
        <taxon>Pseudomonadati</taxon>
        <taxon>Bacteroidota</taxon>
        <taxon>Cytophagia</taxon>
        <taxon>Cytophagales</taxon>
        <taxon>Microscillaceae</taxon>
        <taxon>Microscilla</taxon>
    </lineage>
</organism>
<name>A1ZW21_MICM2</name>
<feature type="domain" description="FHA" evidence="3">
    <location>
        <begin position="62"/>
        <end position="113"/>
    </location>
</feature>
<keyword evidence="2" id="KW-0812">Transmembrane</keyword>